<dbReference type="SUPFAM" id="SSF46894">
    <property type="entry name" value="C-terminal effector domain of the bipartite response regulators"/>
    <property type="match status" value="1"/>
</dbReference>
<keyword evidence="2 8" id="KW-0597">Phosphoprotein</keyword>
<dbReference type="InterPro" id="IPR001867">
    <property type="entry name" value="OmpR/PhoB-type_DNA-bd"/>
</dbReference>
<feature type="domain" description="Response regulatory" evidence="10">
    <location>
        <begin position="3"/>
        <end position="116"/>
    </location>
</feature>
<dbReference type="CDD" id="cd00383">
    <property type="entry name" value="trans_reg_C"/>
    <property type="match status" value="1"/>
</dbReference>
<dbReference type="SMART" id="SM00448">
    <property type="entry name" value="REC"/>
    <property type="match status" value="1"/>
</dbReference>
<dbReference type="SMART" id="SM00862">
    <property type="entry name" value="Trans_reg_C"/>
    <property type="match status" value="1"/>
</dbReference>
<evidence type="ECO:0000256" key="5">
    <source>
        <dbReference type="ARBA" id="ARBA00023125"/>
    </source>
</evidence>
<dbReference type="Proteomes" id="UP001524502">
    <property type="component" value="Unassembled WGS sequence"/>
</dbReference>
<organism evidence="12 13">
    <name type="scientific">Anaerovorax odorimutans</name>
    <dbReference type="NCBI Taxonomy" id="109327"/>
    <lineage>
        <taxon>Bacteria</taxon>
        <taxon>Bacillati</taxon>
        <taxon>Bacillota</taxon>
        <taxon>Clostridia</taxon>
        <taxon>Peptostreptococcales</taxon>
        <taxon>Anaerovoracaceae</taxon>
        <taxon>Anaerovorax</taxon>
    </lineage>
</organism>
<dbReference type="InterPro" id="IPR001789">
    <property type="entry name" value="Sig_transdc_resp-reg_receiver"/>
</dbReference>
<dbReference type="Gene3D" id="3.40.50.2300">
    <property type="match status" value="1"/>
</dbReference>
<evidence type="ECO:0000256" key="1">
    <source>
        <dbReference type="ARBA" id="ARBA00018672"/>
    </source>
</evidence>
<dbReference type="InterPro" id="IPR016032">
    <property type="entry name" value="Sig_transdc_resp-reg_C-effctor"/>
</dbReference>
<evidence type="ECO:0000256" key="8">
    <source>
        <dbReference type="PROSITE-ProRule" id="PRU00169"/>
    </source>
</evidence>
<dbReference type="Pfam" id="PF00486">
    <property type="entry name" value="Trans_reg_C"/>
    <property type="match status" value="1"/>
</dbReference>
<dbReference type="Gene3D" id="1.10.10.10">
    <property type="entry name" value="Winged helix-like DNA-binding domain superfamily/Winged helix DNA-binding domain"/>
    <property type="match status" value="1"/>
</dbReference>
<feature type="modified residue" description="4-aspartylphosphate" evidence="8">
    <location>
        <position position="52"/>
    </location>
</feature>
<evidence type="ECO:0000256" key="6">
    <source>
        <dbReference type="ARBA" id="ARBA00023163"/>
    </source>
</evidence>
<dbReference type="SUPFAM" id="SSF52172">
    <property type="entry name" value="CheY-like"/>
    <property type="match status" value="1"/>
</dbReference>
<evidence type="ECO:0000313" key="12">
    <source>
        <dbReference type="EMBL" id="MCQ4636346.1"/>
    </source>
</evidence>
<dbReference type="InterPro" id="IPR036388">
    <property type="entry name" value="WH-like_DNA-bd_sf"/>
</dbReference>
<dbReference type="RefSeq" id="WP_256131530.1">
    <property type="nucleotide sequence ID" value="NZ_JANFXK010000005.1"/>
</dbReference>
<dbReference type="PROSITE" id="PS51755">
    <property type="entry name" value="OMPR_PHOB"/>
    <property type="match status" value="1"/>
</dbReference>
<evidence type="ECO:0000259" key="10">
    <source>
        <dbReference type="PROSITE" id="PS50110"/>
    </source>
</evidence>
<comment type="function">
    <text evidence="7">May play the central regulatory role in sporulation. It may be an element of the effector pathway responsible for the activation of sporulation genes in response to nutritional stress. Spo0A may act in concert with spo0H (a sigma factor) to control the expression of some genes that are critical to the sporulation process.</text>
</comment>
<keyword evidence="13" id="KW-1185">Reference proteome</keyword>
<evidence type="ECO:0000259" key="11">
    <source>
        <dbReference type="PROSITE" id="PS51755"/>
    </source>
</evidence>
<evidence type="ECO:0000256" key="4">
    <source>
        <dbReference type="ARBA" id="ARBA00023015"/>
    </source>
</evidence>
<dbReference type="PANTHER" id="PTHR48111">
    <property type="entry name" value="REGULATOR OF RPOS"/>
    <property type="match status" value="1"/>
</dbReference>
<dbReference type="PANTHER" id="PTHR48111:SF21">
    <property type="entry name" value="DNA-BINDING DUAL MASTER TRANSCRIPTIONAL REGULATOR RPAA"/>
    <property type="match status" value="1"/>
</dbReference>
<keyword evidence="3" id="KW-0902">Two-component regulatory system</keyword>
<evidence type="ECO:0000256" key="9">
    <source>
        <dbReference type="PROSITE-ProRule" id="PRU01091"/>
    </source>
</evidence>
<protein>
    <recommendedName>
        <fullName evidence="1">Stage 0 sporulation protein A homolog</fullName>
    </recommendedName>
</protein>
<proteinExistence type="predicted"/>
<gene>
    <name evidence="12" type="ORF">NE619_06365</name>
</gene>
<evidence type="ECO:0000256" key="2">
    <source>
        <dbReference type="ARBA" id="ARBA00022553"/>
    </source>
</evidence>
<dbReference type="Pfam" id="PF00072">
    <property type="entry name" value="Response_reg"/>
    <property type="match status" value="1"/>
</dbReference>
<dbReference type="EMBL" id="JANFXK010000005">
    <property type="protein sequence ID" value="MCQ4636346.1"/>
    <property type="molecule type" value="Genomic_DNA"/>
</dbReference>
<reference evidence="12 13" key="1">
    <citation type="submission" date="2022-06" db="EMBL/GenBank/DDBJ databases">
        <title>Isolation of gut microbiota from human fecal samples.</title>
        <authorList>
            <person name="Pamer E.G."/>
            <person name="Barat B."/>
            <person name="Waligurski E."/>
            <person name="Medina S."/>
            <person name="Paddock L."/>
            <person name="Mostad J."/>
        </authorList>
    </citation>
    <scope>NUCLEOTIDE SEQUENCE [LARGE SCALE GENOMIC DNA]</scope>
    <source>
        <strain evidence="12 13">SL.3.17</strain>
    </source>
</reference>
<comment type="caution">
    <text evidence="12">The sequence shown here is derived from an EMBL/GenBank/DDBJ whole genome shotgun (WGS) entry which is preliminary data.</text>
</comment>
<keyword evidence="6" id="KW-0804">Transcription</keyword>
<keyword evidence="4" id="KW-0805">Transcription regulation</keyword>
<sequence>MTRLLIVDDNEQITDVLTLYAEKEGFETVAVSCGEDALSAFRANTFDLILLDLMIPGIDGLDVCRQIRKVSDIPIIMVTARSEDYERIMGLEIGADDYIVKPFSPGEVMARVKAVLRRISKSEASGAPLVIFTLNLMIDLDAYLVKINGQTVPLTKRECEILWLLCGNPDKVFTRTELLNRLWGYDYYGDTRTVDSHVKRLRSKISRFEHPLWDIKTIWGVGYKFEKNIKDKKD</sequence>
<dbReference type="PROSITE" id="PS50110">
    <property type="entry name" value="RESPONSE_REGULATORY"/>
    <property type="match status" value="1"/>
</dbReference>
<keyword evidence="5 9" id="KW-0238">DNA-binding</keyword>
<dbReference type="Gene3D" id="6.10.250.690">
    <property type="match status" value="1"/>
</dbReference>
<feature type="DNA-binding region" description="OmpR/PhoB-type" evidence="9">
    <location>
        <begin position="128"/>
        <end position="227"/>
    </location>
</feature>
<name>A0ABT1RMC0_9FIRM</name>
<evidence type="ECO:0000313" key="13">
    <source>
        <dbReference type="Proteomes" id="UP001524502"/>
    </source>
</evidence>
<evidence type="ECO:0000256" key="7">
    <source>
        <dbReference type="ARBA" id="ARBA00024867"/>
    </source>
</evidence>
<accession>A0ABT1RMC0</accession>
<dbReference type="InterPro" id="IPR011006">
    <property type="entry name" value="CheY-like_superfamily"/>
</dbReference>
<evidence type="ECO:0000256" key="3">
    <source>
        <dbReference type="ARBA" id="ARBA00023012"/>
    </source>
</evidence>
<dbReference type="InterPro" id="IPR039420">
    <property type="entry name" value="WalR-like"/>
</dbReference>
<feature type="domain" description="OmpR/PhoB-type" evidence="11">
    <location>
        <begin position="128"/>
        <end position="227"/>
    </location>
</feature>